<dbReference type="AlphaFoldDB" id="A0A562TWV0"/>
<feature type="transmembrane region" description="Helical" evidence="8">
    <location>
        <begin position="600"/>
        <end position="620"/>
    </location>
</feature>
<feature type="domain" description="Mechanosensitive ion channel MscS C-terminal" evidence="10">
    <location>
        <begin position="718"/>
        <end position="798"/>
    </location>
</feature>
<evidence type="ECO:0000313" key="11">
    <source>
        <dbReference type="EMBL" id="TWI98052.1"/>
    </source>
</evidence>
<dbReference type="InterPro" id="IPR011014">
    <property type="entry name" value="MscS_channel_TM-2"/>
</dbReference>
<reference evidence="11 12" key="1">
    <citation type="submission" date="2019-07" db="EMBL/GenBank/DDBJ databases">
        <title>Genomic Encyclopedia of Archaeal and Bacterial Type Strains, Phase II (KMG-II): from individual species to whole genera.</title>
        <authorList>
            <person name="Goeker M."/>
        </authorList>
    </citation>
    <scope>NUCLEOTIDE SEQUENCE [LARGE SCALE GENOMIC DNA]</scope>
    <source>
        <strain evidence="11 12">ATCC BAA-1854</strain>
    </source>
</reference>
<dbReference type="EMBL" id="VLLI01000009">
    <property type="protein sequence ID" value="TWI98052.1"/>
    <property type="molecule type" value="Genomic_DNA"/>
</dbReference>
<proteinExistence type="inferred from homology"/>
<feature type="transmembrane region" description="Helical" evidence="8">
    <location>
        <begin position="396"/>
        <end position="413"/>
    </location>
</feature>
<feature type="transmembrane region" description="Helical" evidence="8">
    <location>
        <begin position="371"/>
        <end position="390"/>
    </location>
</feature>
<feature type="transmembrane region" description="Helical" evidence="8">
    <location>
        <begin position="464"/>
        <end position="483"/>
    </location>
</feature>
<dbReference type="PANTHER" id="PTHR30347:SF1">
    <property type="entry name" value="MECHANOSENSITIVE CHANNEL MSCK"/>
    <property type="match status" value="1"/>
</dbReference>
<dbReference type="SUPFAM" id="SSF82861">
    <property type="entry name" value="Mechanosensitive channel protein MscS (YggB), transmembrane region"/>
    <property type="match status" value="1"/>
</dbReference>
<dbReference type="PANTHER" id="PTHR30347">
    <property type="entry name" value="POTASSIUM CHANNEL RELATED"/>
    <property type="match status" value="1"/>
</dbReference>
<feature type="transmembrane region" description="Helical" evidence="8">
    <location>
        <begin position="626"/>
        <end position="648"/>
    </location>
</feature>
<dbReference type="OrthoDB" id="9809206at2"/>
<comment type="similarity">
    <text evidence="2">Belongs to the MscS (TC 1.A.23) family.</text>
</comment>
<dbReference type="GO" id="GO:0005886">
    <property type="term" value="C:plasma membrane"/>
    <property type="evidence" value="ECO:0007669"/>
    <property type="project" value="UniProtKB-SubCell"/>
</dbReference>
<evidence type="ECO:0000256" key="2">
    <source>
        <dbReference type="ARBA" id="ARBA00008017"/>
    </source>
</evidence>
<feature type="compositionally biased region" description="Basic and acidic residues" evidence="7">
    <location>
        <begin position="819"/>
        <end position="837"/>
    </location>
</feature>
<dbReference type="GO" id="GO:0008381">
    <property type="term" value="F:mechanosensitive monoatomic ion channel activity"/>
    <property type="evidence" value="ECO:0007669"/>
    <property type="project" value="UniProtKB-ARBA"/>
</dbReference>
<feature type="domain" description="Mechanosensitive ion channel MscS" evidence="9">
    <location>
        <begin position="642"/>
        <end position="708"/>
    </location>
</feature>
<dbReference type="Pfam" id="PF00924">
    <property type="entry name" value="MS_channel_2nd"/>
    <property type="match status" value="1"/>
</dbReference>
<comment type="caution">
    <text evidence="11">The sequence shown here is derived from an EMBL/GenBank/DDBJ whole genome shotgun (WGS) entry which is preliminary data.</text>
</comment>
<dbReference type="InterPro" id="IPR023408">
    <property type="entry name" value="MscS_beta-dom_sf"/>
</dbReference>
<dbReference type="InterPro" id="IPR010920">
    <property type="entry name" value="LSM_dom_sf"/>
</dbReference>
<sequence length="837" mass="94500">MNRYLKVFTLFILSIGVFYSIDGFSQTKTKKAALSKREAERHAIHFRDSVMRSLNKSDTSISSLLQRIEQYTTSFNQIKNSLSAGLDTTDVSQQLPPIVKRINKIDSVANTHKSSTLRYLFVLRDNIDHMQGKLDDWQSDLQDINTKLVQNQSDLLKFFKDTILKTTPSDSVVRKTFFLQLREVKKLWHKTDSTNRKALTSVNLLQDKIAISYTKILDENDQIDAKIRGFALKAISGESSYIWLPDTQYNDFKPALKSTIKLNTLLFNYFLKSETATHFIGIAFFVLILIWILYTRARILKHNEDPWAIFSEANYIGKKPFVSSILIATTLIPFFYDHPPTVFLEILVFASILLSLILIKPEVSKTVFRFLTLLLCLYIAYAVSNLFISISNIDRYAVFVLSIISIISGYRFYKKIKTTTDKDLSYATLATQIFIVLQVLSFLLNMTGRFSLAKILGITAVFNLWMLVILFIVVNIIIQALFLQFKIKRDNNSIINWIDYNLVQKKFKNTLVVAASLLWLFFLLQNLNIDDWARDSIGDILDDSRTIGGATFTFGGFVIFIFVIWLSSIASKLISYLYDVSAQRVTDLSVAKKKNRTSALIIRMAVFSVGFLLAVAASGFPLDKLTIIISAFGVGIGFGLQNIVNNLVSGLILAFEKPINIGDVVAVDGHTGTMKEIGIRSSKLVTGDGSEVIIPNGDLISHQVINWTLSNSNRQIELKVIAAYGIDIEKVKNVLKGLLTNRDDIMNSPSPAVFVNGVTESAVEFKILFWVADISATSELRSRILSEIYQAVGKEEIKLPSTQNNVFVHFPDGVPLQNIEKKTDKKERKDTKENPPE</sequence>
<feature type="transmembrane region" description="Helical" evidence="8">
    <location>
        <begin position="315"/>
        <end position="336"/>
    </location>
</feature>
<dbReference type="Gene3D" id="3.30.70.100">
    <property type="match status" value="1"/>
</dbReference>
<evidence type="ECO:0000313" key="12">
    <source>
        <dbReference type="Proteomes" id="UP000317010"/>
    </source>
</evidence>
<evidence type="ECO:0000256" key="7">
    <source>
        <dbReference type="SAM" id="MobiDB-lite"/>
    </source>
</evidence>
<dbReference type="Pfam" id="PF21082">
    <property type="entry name" value="MS_channel_3rd"/>
    <property type="match status" value="1"/>
</dbReference>
<dbReference type="SUPFAM" id="SSF82689">
    <property type="entry name" value="Mechanosensitive channel protein MscS (YggB), C-terminal domain"/>
    <property type="match status" value="1"/>
</dbReference>
<gene>
    <name evidence="11" type="ORF">JN11_03131</name>
</gene>
<feature type="transmembrane region" description="Helical" evidence="8">
    <location>
        <begin position="425"/>
        <end position="444"/>
    </location>
</feature>
<evidence type="ECO:0000256" key="6">
    <source>
        <dbReference type="ARBA" id="ARBA00023136"/>
    </source>
</evidence>
<dbReference type="Gene3D" id="1.10.287.1260">
    <property type="match status" value="1"/>
</dbReference>
<keyword evidence="3" id="KW-1003">Cell membrane</keyword>
<feature type="transmembrane region" description="Helical" evidence="8">
    <location>
        <begin position="510"/>
        <end position="527"/>
    </location>
</feature>
<organism evidence="11 12">
    <name type="scientific">Mucilaginibacter frigoritolerans</name>
    <dbReference type="NCBI Taxonomy" id="652788"/>
    <lineage>
        <taxon>Bacteria</taxon>
        <taxon>Pseudomonadati</taxon>
        <taxon>Bacteroidota</taxon>
        <taxon>Sphingobacteriia</taxon>
        <taxon>Sphingobacteriales</taxon>
        <taxon>Sphingobacteriaceae</taxon>
        <taxon>Mucilaginibacter</taxon>
    </lineage>
</organism>
<evidence type="ECO:0000259" key="9">
    <source>
        <dbReference type="Pfam" id="PF00924"/>
    </source>
</evidence>
<dbReference type="SUPFAM" id="SSF50182">
    <property type="entry name" value="Sm-like ribonucleoproteins"/>
    <property type="match status" value="1"/>
</dbReference>
<protein>
    <submittedName>
        <fullName evidence="11">Mechanosensitive ion channel-like protein</fullName>
    </submittedName>
</protein>
<evidence type="ECO:0000259" key="10">
    <source>
        <dbReference type="Pfam" id="PF21082"/>
    </source>
</evidence>
<evidence type="ECO:0000256" key="5">
    <source>
        <dbReference type="ARBA" id="ARBA00022989"/>
    </source>
</evidence>
<dbReference type="InterPro" id="IPR006685">
    <property type="entry name" value="MscS_channel_2nd"/>
</dbReference>
<dbReference type="RefSeq" id="WP_144913976.1">
    <property type="nucleotide sequence ID" value="NZ_VLLI01000009.1"/>
</dbReference>
<dbReference type="Proteomes" id="UP000317010">
    <property type="component" value="Unassembled WGS sequence"/>
</dbReference>
<dbReference type="InterPro" id="IPR052702">
    <property type="entry name" value="MscS-like_channel"/>
</dbReference>
<feature type="transmembrane region" description="Helical" evidence="8">
    <location>
        <begin position="276"/>
        <end position="294"/>
    </location>
</feature>
<keyword evidence="6 8" id="KW-0472">Membrane</keyword>
<accession>A0A562TWV0</accession>
<dbReference type="Gene3D" id="2.30.30.60">
    <property type="match status" value="1"/>
</dbReference>
<evidence type="ECO:0000256" key="8">
    <source>
        <dbReference type="SAM" id="Phobius"/>
    </source>
</evidence>
<comment type="subcellular location">
    <subcellularLocation>
        <location evidence="1">Cell membrane</location>
        <topology evidence="1">Multi-pass membrane protein</topology>
    </subcellularLocation>
</comment>
<dbReference type="InterPro" id="IPR011066">
    <property type="entry name" value="MscS_channel_C_sf"/>
</dbReference>
<evidence type="ECO:0000256" key="1">
    <source>
        <dbReference type="ARBA" id="ARBA00004651"/>
    </source>
</evidence>
<feature type="transmembrane region" description="Helical" evidence="8">
    <location>
        <begin position="342"/>
        <end position="359"/>
    </location>
</feature>
<evidence type="ECO:0000256" key="4">
    <source>
        <dbReference type="ARBA" id="ARBA00022692"/>
    </source>
</evidence>
<evidence type="ECO:0000256" key="3">
    <source>
        <dbReference type="ARBA" id="ARBA00022475"/>
    </source>
</evidence>
<dbReference type="InterPro" id="IPR049278">
    <property type="entry name" value="MS_channel_C"/>
</dbReference>
<keyword evidence="12" id="KW-1185">Reference proteome</keyword>
<name>A0A562TWV0_9SPHI</name>
<feature type="transmembrane region" description="Helical" evidence="8">
    <location>
        <begin position="547"/>
        <end position="566"/>
    </location>
</feature>
<keyword evidence="4 8" id="KW-0812">Transmembrane</keyword>
<feature type="region of interest" description="Disordered" evidence="7">
    <location>
        <begin position="818"/>
        <end position="837"/>
    </location>
</feature>
<keyword evidence="5 8" id="KW-1133">Transmembrane helix</keyword>